<dbReference type="PANTHER" id="PTHR32487:SF0">
    <property type="entry name" value="3-OXO-DELTA(4,5)-STEROID 5-BETA-REDUCTASE"/>
    <property type="match status" value="1"/>
</dbReference>
<evidence type="ECO:0000313" key="4">
    <source>
        <dbReference type="Proteomes" id="UP000800235"/>
    </source>
</evidence>
<dbReference type="Proteomes" id="UP000800235">
    <property type="component" value="Unassembled WGS sequence"/>
</dbReference>
<dbReference type="InterPro" id="IPR036291">
    <property type="entry name" value="NAD(P)-bd_dom_sf"/>
</dbReference>
<evidence type="ECO:0000259" key="2">
    <source>
        <dbReference type="Pfam" id="PF22917"/>
    </source>
</evidence>
<feature type="domain" description="PRISE-like Rossmann-fold" evidence="2">
    <location>
        <begin position="58"/>
        <end position="271"/>
    </location>
</feature>
<organism evidence="3 4">
    <name type="scientific">Tothia fuscella</name>
    <dbReference type="NCBI Taxonomy" id="1048955"/>
    <lineage>
        <taxon>Eukaryota</taxon>
        <taxon>Fungi</taxon>
        <taxon>Dikarya</taxon>
        <taxon>Ascomycota</taxon>
        <taxon>Pezizomycotina</taxon>
        <taxon>Dothideomycetes</taxon>
        <taxon>Pleosporomycetidae</taxon>
        <taxon>Venturiales</taxon>
        <taxon>Cylindrosympodiaceae</taxon>
        <taxon>Tothia</taxon>
    </lineage>
</organism>
<sequence>MPEAIVTGATGMLGRQIVFELAKDPKWTKIHALSRSQKDEYPKNVVHNYIDLTSSLGEMTKEVKDIKGEYLFFAAYLQKDTEQENWDVNGKMLETFLSALERNGTAADLKRIILVTGAKQYGVHIGAPKNPMQESDPWLTDTKYPPNFYYNQQNILHKFCEDQNIPWTVTYPNDVIGYAKGNFMNLATSLGIYAAVTKELGEELTWPGSGRFYTGFDSFTDSTLHAQFCIWAAGEKRAENQAFNAVNGDVESYQNLFPKIAKLFGLQLNSKQFTQPPPDENNMDLGPEPPLSNFAEELGLVGKTKPNKVEQRIDLTKWAKRDDVKQAWGRLVEREGLDKDGLEKATWGFLGFVLGRNFDLVISMSKARRIGWTGYLDTWESFEKTFKTMEQEKIIPKLKAA</sequence>
<keyword evidence="4" id="KW-1185">Reference proteome</keyword>
<dbReference type="Pfam" id="PF22917">
    <property type="entry name" value="PRISE"/>
    <property type="match status" value="1"/>
</dbReference>
<gene>
    <name evidence="3" type="ORF">EJ08DRAFT_651258</name>
</gene>
<protein>
    <submittedName>
        <fullName evidence="3">NAD(P)-binding protein</fullName>
    </submittedName>
</protein>
<dbReference type="InterPro" id="IPR013120">
    <property type="entry name" value="FAR_NAD-bd"/>
</dbReference>
<name>A0A9P4TWU9_9PEZI</name>
<dbReference type="EMBL" id="MU007058">
    <property type="protein sequence ID" value="KAF2427657.1"/>
    <property type="molecule type" value="Genomic_DNA"/>
</dbReference>
<accession>A0A9P4TWU9</accession>
<reference evidence="3" key="1">
    <citation type="journal article" date="2020" name="Stud. Mycol.">
        <title>101 Dothideomycetes genomes: a test case for predicting lifestyles and emergence of pathogens.</title>
        <authorList>
            <person name="Haridas S."/>
            <person name="Albert R."/>
            <person name="Binder M."/>
            <person name="Bloem J."/>
            <person name="Labutti K."/>
            <person name="Salamov A."/>
            <person name="Andreopoulos B."/>
            <person name="Baker S."/>
            <person name="Barry K."/>
            <person name="Bills G."/>
            <person name="Bluhm B."/>
            <person name="Cannon C."/>
            <person name="Castanera R."/>
            <person name="Culley D."/>
            <person name="Daum C."/>
            <person name="Ezra D."/>
            <person name="Gonzalez J."/>
            <person name="Henrissat B."/>
            <person name="Kuo A."/>
            <person name="Liang C."/>
            <person name="Lipzen A."/>
            <person name="Lutzoni F."/>
            <person name="Magnuson J."/>
            <person name="Mondo S."/>
            <person name="Nolan M."/>
            <person name="Ohm R."/>
            <person name="Pangilinan J."/>
            <person name="Park H.-J."/>
            <person name="Ramirez L."/>
            <person name="Alfaro M."/>
            <person name="Sun H."/>
            <person name="Tritt A."/>
            <person name="Yoshinaga Y."/>
            <person name="Zwiers L.-H."/>
            <person name="Turgeon B."/>
            <person name="Goodwin S."/>
            <person name="Spatafora J."/>
            <person name="Crous P."/>
            <person name="Grigoriev I."/>
        </authorList>
    </citation>
    <scope>NUCLEOTIDE SEQUENCE</scope>
    <source>
        <strain evidence="3">CBS 130266</strain>
    </source>
</reference>
<feature type="domain" description="Thioester reductase (TE)" evidence="1">
    <location>
        <begin position="6"/>
        <end position="48"/>
    </location>
</feature>
<dbReference type="Gene3D" id="3.40.50.720">
    <property type="entry name" value="NAD(P)-binding Rossmann-like Domain"/>
    <property type="match status" value="1"/>
</dbReference>
<dbReference type="CDD" id="cd08948">
    <property type="entry name" value="5beta-POR_like_SDR_a"/>
    <property type="match status" value="1"/>
</dbReference>
<evidence type="ECO:0000313" key="3">
    <source>
        <dbReference type="EMBL" id="KAF2427657.1"/>
    </source>
</evidence>
<dbReference type="OrthoDB" id="1731983at2759"/>
<dbReference type="AlphaFoldDB" id="A0A9P4TWU9"/>
<evidence type="ECO:0000259" key="1">
    <source>
        <dbReference type="Pfam" id="PF07993"/>
    </source>
</evidence>
<dbReference type="SUPFAM" id="SSF51735">
    <property type="entry name" value="NAD(P)-binding Rossmann-fold domains"/>
    <property type="match status" value="1"/>
</dbReference>
<dbReference type="PANTHER" id="PTHR32487">
    <property type="entry name" value="3-OXO-DELTA(4,5)-STEROID 5-BETA-REDUCTASE"/>
    <property type="match status" value="1"/>
</dbReference>
<comment type="caution">
    <text evidence="3">The sequence shown here is derived from an EMBL/GenBank/DDBJ whole genome shotgun (WGS) entry which is preliminary data.</text>
</comment>
<dbReference type="InterPro" id="IPR055222">
    <property type="entry name" value="PRISE-like_Rossmann-fold"/>
</dbReference>
<proteinExistence type="predicted"/>
<dbReference type="Pfam" id="PF07993">
    <property type="entry name" value="NAD_binding_4"/>
    <property type="match status" value="1"/>
</dbReference>